<dbReference type="InterPro" id="IPR015421">
    <property type="entry name" value="PyrdxlP-dep_Trfase_major"/>
</dbReference>
<evidence type="ECO:0000256" key="1">
    <source>
        <dbReference type="ARBA" id="ARBA00001933"/>
    </source>
</evidence>
<evidence type="ECO:0000259" key="6">
    <source>
        <dbReference type="Pfam" id="PF00155"/>
    </source>
</evidence>
<dbReference type="CDD" id="cd00609">
    <property type="entry name" value="AAT_like"/>
    <property type="match status" value="1"/>
</dbReference>
<dbReference type="PANTHER" id="PTHR43525">
    <property type="entry name" value="PROTEIN MALY"/>
    <property type="match status" value="1"/>
</dbReference>
<evidence type="ECO:0000256" key="5">
    <source>
        <dbReference type="ARBA" id="ARBA00037974"/>
    </source>
</evidence>
<name>A0A3E3E4Q6_9FIRM</name>
<dbReference type="EMBL" id="JAQLXO010000027">
    <property type="protein sequence ID" value="MDB7983259.1"/>
    <property type="molecule type" value="Genomic_DNA"/>
</dbReference>
<reference evidence="7" key="2">
    <citation type="submission" date="2023-01" db="EMBL/GenBank/DDBJ databases">
        <title>Human gut microbiome strain richness.</title>
        <authorList>
            <person name="Chen-Liaw A."/>
        </authorList>
    </citation>
    <scope>NUCLEOTIDE SEQUENCE</scope>
    <source>
        <strain evidence="7">D8_m1001271B151109d0_201107</strain>
    </source>
</reference>
<dbReference type="Gene3D" id="3.40.640.10">
    <property type="entry name" value="Type I PLP-dependent aspartate aminotransferase-like (Major domain)"/>
    <property type="match status" value="1"/>
</dbReference>
<evidence type="ECO:0000256" key="4">
    <source>
        <dbReference type="ARBA" id="ARBA00023239"/>
    </source>
</evidence>
<evidence type="ECO:0000313" key="8">
    <source>
        <dbReference type="EMBL" id="RGD76205.1"/>
    </source>
</evidence>
<dbReference type="Gene3D" id="3.90.1150.10">
    <property type="entry name" value="Aspartate Aminotransferase, domain 1"/>
    <property type="match status" value="1"/>
</dbReference>
<gene>
    <name evidence="8" type="ORF">DXC78_07690</name>
    <name evidence="7" type="ORF">PND82_10565</name>
</gene>
<sequence>MKYNFDEINNRLGTYCTQWDYIEDRFGEKDLLPFSISDTDFKIPKPISKTIQKVSQSELYGYTRWNHEDFKGSIAQFYKRRHDCEMNLDWIVYSPSVMYSVSLLIRLLSKPKDKVVTLNPMYDSFFTVIQDNDRQLESHYLQAQNGTYEINFSLLEKQLKDATIFLLCSPHNPTGRIWTYEEMEKIISICKKYGVKIISDEIHMDIKLKENKHIPLLSFLDIYDELYTASSCSKTFNVPGLIGSYAILPNSQVKDEFLHMTRKVDFLNSPSIFGMYATMVGYTECDDYIDQMNDYIRKNMEYVQQFLFENLPDFHFSMPDGTYLGWIDARNVPFTSEQIQDAFVHVGKVAIMKGETYGKAGEKYLRLNCGCPKAKLEDGLQRMKKAMDWLYTNQKGGGPKE</sequence>
<proteinExistence type="inferred from homology"/>
<keyword evidence="4 8" id="KW-0456">Lyase</keyword>
<dbReference type="SUPFAM" id="SSF53383">
    <property type="entry name" value="PLP-dependent transferases"/>
    <property type="match status" value="1"/>
</dbReference>
<protein>
    <recommendedName>
        <fullName evidence="2">cysteine-S-conjugate beta-lyase</fullName>
        <ecNumber evidence="2">4.4.1.13</ecNumber>
    </recommendedName>
</protein>
<dbReference type="Pfam" id="PF00155">
    <property type="entry name" value="Aminotran_1_2"/>
    <property type="match status" value="1"/>
</dbReference>
<dbReference type="InterPro" id="IPR015422">
    <property type="entry name" value="PyrdxlP-dep_Trfase_small"/>
</dbReference>
<dbReference type="GO" id="GO:0047804">
    <property type="term" value="F:cysteine-S-conjugate beta-lyase activity"/>
    <property type="evidence" value="ECO:0007669"/>
    <property type="project" value="UniProtKB-EC"/>
</dbReference>
<dbReference type="InterPro" id="IPR004839">
    <property type="entry name" value="Aminotransferase_I/II_large"/>
</dbReference>
<dbReference type="InterPro" id="IPR027619">
    <property type="entry name" value="C-S_lyase_PatB-like"/>
</dbReference>
<dbReference type="GO" id="GO:0030170">
    <property type="term" value="F:pyridoxal phosphate binding"/>
    <property type="evidence" value="ECO:0007669"/>
    <property type="project" value="InterPro"/>
</dbReference>
<accession>A0A3E3E4Q6</accession>
<evidence type="ECO:0000313" key="9">
    <source>
        <dbReference type="Proteomes" id="UP000260721"/>
    </source>
</evidence>
<dbReference type="Proteomes" id="UP000260721">
    <property type="component" value="Unassembled WGS sequence"/>
</dbReference>
<evidence type="ECO:0000313" key="7">
    <source>
        <dbReference type="EMBL" id="MDB7983259.1"/>
    </source>
</evidence>
<dbReference type="EC" id="4.4.1.13" evidence="2"/>
<comment type="cofactor">
    <cofactor evidence="1">
        <name>pyridoxal 5'-phosphate</name>
        <dbReference type="ChEBI" id="CHEBI:597326"/>
    </cofactor>
</comment>
<dbReference type="NCBIfam" id="TIGR04350">
    <property type="entry name" value="C_S_lyase_PatB"/>
    <property type="match status" value="1"/>
</dbReference>
<feature type="domain" description="Aminotransferase class I/classII large" evidence="6">
    <location>
        <begin position="30"/>
        <end position="382"/>
    </location>
</feature>
<dbReference type="PANTHER" id="PTHR43525:SF1">
    <property type="entry name" value="PROTEIN MALY"/>
    <property type="match status" value="1"/>
</dbReference>
<comment type="similarity">
    <text evidence="5">Belongs to the class-II pyridoxal-phosphate-dependent aminotransferase family. MalY/PatB cystathionine beta-lyase subfamily.</text>
</comment>
<dbReference type="InterPro" id="IPR051798">
    <property type="entry name" value="Class-II_PLP-Dep_Aminotrans"/>
</dbReference>
<dbReference type="EMBL" id="QUSK01000015">
    <property type="protein sequence ID" value="RGD76205.1"/>
    <property type="molecule type" value="Genomic_DNA"/>
</dbReference>
<evidence type="ECO:0000256" key="2">
    <source>
        <dbReference type="ARBA" id="ARBA00012224"/>
    </source>
</evidence>
<keyword evidence="3" id="KW-0663">Pyridoxal phosphate</keyword>
<evidence type="ECO:0000256" key="3">
    <source>
        <dbReference type="ARBA" id="ARBA00022898"/>
    </source>
</evidence>
<organism evidence="8 9">
    <name type="scientific">Faecalicoccus pleomorphus</name>
    <dbReference type="NCBI Taxonomy" id="1323"/>
    <lineage>
        <taxon>Bacteria</taxon>
        <taxon>Bacillati</taxon>
        <taxon>Bacillota</taxon>
        <taxon>Erysipelotrichia</taxon>
        <taxon>Erysipelotrichales</taxon>
        <taxon>Erysipelotrichaceae</taxon>
        <taxon>Faecalicoccus</taxon>
    </lineage>
</organism>
<dbReference type="InterPro" id="IPR015424">
    <property type="entry name" value="PyrdxlP-dep_Trfase"/>
</dbReference>
<dbReference type="Proteomes" id="UP001212981">
    <property type="component" value="Unassembled WGS sequence"/>
</dbReference>
<dbReference type="AlphaFoldDB" id="A0A3E3E4Q6"/>
<dbReference type="RefSeq" id="WP_117446491.1">
    <property type="nucleotide sequence ID" value="NZ_CALCIP010000002.1"/>
</dbReference>
<comment type="caution">
    <text evidence="8">The sequence shown here is derived from an EMBL/GenBank/DDBJ whole genome shotgun (WGS) entry which is preliminary data.</text>
</comment>
<reference evidence="8 9" key="1">
    <citation type="submission" date="2018-08" db="EMBL/GenBank/DDBJ databases">
        <title>A genome reference for cultivated species of the human gut microbiota.</title>
        <authorList>
            <person name="Zou Y."/>
            <person name="Xue W."/>
            <person name="Luo G."/>
        </authorList>
    </citation>
    <scope>NUCLEOTIDE SEQUENCE [LARGE SCALE GENOMIC DNA]</scope>
    <source>
        <strain evidence="8 9">TF08-11</strain>
    </source>
</reference>